<dbReference type="PROSITE" id="PS50893">
    <property type="entry name" value="ABC_TRANSPORTER_2"/>
    <property type="match status" value="1"/>
</dbReference>
<evidence type="ECO:0000256" key="4">
    <source>
        <dbReference type="ARBA" id="ARBA00022741"/>
    </source>
</evidence>
<evidence type="ECO:0000256" key="6">
    <source>
        <dbReference type="ARBA" id="ARBA00022989"/>
    </source>
</evidence>
<keyword evidence="3 9" id="KW-0812">Transmembrane</keyword>
<evidence type="ECO:0000259" key="11">
    <source>
        <dbReference type="PROSITE" id="PS50929"/>
    </source>
</evidence>
<sequence length="603" mass="63695">MTDQDRQNGKTLTSLRRYGGVALWVAVLAPLVGGALLVWQAWSLADVLGGAIEGGAKLDTLAPGAALILGLLVMRAVLGAIGEQAGTSAAEAIKLQLRTTLFAQLLARSPRSADQPQSGAASAAIVDQVEALDGFFARYLPAMIQASVLPIAFGAIILPLDWLAGLLFLVTAPLIPVFMALAGWGAQHATNKQARALSLLSGRFADRLRGLLTLKLFGRAAAETSGIVAASDELRRRTLRVLRIAFLSSAVLEFFAALGVAGVALYVGLTFIDYLHLRSTPMSLELGLFLLLMAPEVYNPLRLLAAHYHDRAAAKAAIGEIETQLSSPLPLGERSTAKPAGEGAFASFNEQDRPPHPALRADLSPKGRGEGSGPLGLTLANLTLRTPDSARVILVDTDLTITPGEHVAILGPSGIGKSTLLEAIARLRTYEGSIVLDQRPLADWPEVDLRRRVTMLGQKPRIFAGSMAHNIGLARPGASIADITRAAELAQVAGFADALPEGLDTRLGEGGLGLSGGQAQRVALARIYLRDAGLILLDEPTAHLDSELEQAVLDALKHYARGRTLVIATHSLAVAARMDKAWRMAGERLLPTPLPKHSGRSVA</sequence>
<feature type="transmembrane region" description="Helical" evidence="9">
    <location>
        <begin position="62"/>
        <end position="81"/>
    </location>
</feature>
<dbReference type="PROSITE" id="PS50929">
    <property type="entry name" value="ABC_TM1F"/>
    <property type="match status" value="1"/>
</dbReference>
<proteinExistence type="inferred from homology"/>
<feature type="region of interest" description="Disordered" evidence="8">
    <location>
        <begin position="345"/>
        <end position="372"/>
    </location>
</feature>
<keyword evidence="5" id="KW-0067">ATP-binding</keyword>
<keyword evidence="13" id="KW-1185">Reference proteome</keyword>
<dbReference type="InterPro" id="IPR003593">
    <property type="entry name" value="AAA+_ATPase"/>
</dbReference>
<comment type="similarity">
    <text evidence="2">Belongs to the ABC transporter superfamily.</text>
</comment>
<dbReference type="InterPro" id="IPR017871">
    <property type="entry name" value="ABC_transporter-like_CS"/>
</dbReference>
<evidence type="ECO:0000256" key="7">
    <source>
        <dbReference type="ARBA" id="ARBA00023136"/>
    </source>
</evidence>
<evidence type="ECO:0000313" key="12">
    <source>
        <dbReference type="EMBL" id="QQR35727.1"/>
    </source>
</evidence>
<dbReference type="NCBIfam" id="TIGR02857">
    <property type="entry name" value="CydD"/>
    <property type="match status" value="1"/>
</dbReference>
<dbReference type="Gene3D" id="1.20.1560.10">
    <property type="entry name" value="ABC transporter type 1, transmembrane domain"/>
    <property type="match status" value="1"/>
</dbReference>
<keyword evidence="6 9" id="KW-1133">Transmembrane helix</keyword>
<evidence type="ECO:0000256" key="5">
    <source>
        <dbReference type="ARBA" id="ARBA00022840"/>
    </source>
</evidence>
<dbReference type="SUPFAM" id="SSF52540">
    <property type="entry name" value="P-loop containing nucleoside triphosphate hydrolases"/>
    <property type="match status" value="1"/>
</dbReference>
<keyword evidence="7 9" id="KW-0472">Membrane</keyword>
<dbReference type="SMART" id="SM00382">
    <property type="entry name" value="AAA"/>
    <property type="match status" value="1"/>
</dbReference>
<dbReference type="InterPro" id="IPR011527">
    <property type="entry name" value="ABC1_TM_dom"/>
</dbReference>
<keyword evidence="4" id="KW-0547">Nucleotide-binding</keyword>
<dbReference type="PANTHER" id="PTHR24221">
    <property type="entry name" value="ATP-BINDING CASSETTE SUB-FAMILY B"/>
    <property type="match status" value="1"/>
</dbReference>
<evidence type="ECO:0000256" key="9">
    <source>
        <dbReference type="SAM" id="Phobius"/>
    </source>
</evidence>
<dbReference type="Pfam" id="PF00664">
    <property type="entry name" value="ABC_membrane"/>
    <property type="match status" value="1"/>
</dbReference>
<dbReference type="SUPFAM" id="SSF90123">
    <property type="entry name" value="ABC transporter transmembrane region"/>
    <property type="match status" value="1"/>
</dbReference>
<gene>
    <name evidence="12" type="primary">cydD</name>
    <name evidence="12" type="ORF">JI749_15465</name>
</gene>
<dbReference type="Pfam" id="PF00005">
    <property type="entry name" value="ABC_tran"/>
    <property type="match status" value="1"/>
</dbReference>
<feature type="domain" description="ABC transporter" evidence="10">
    <location>
        <begin position="377"/>
        <end position="602"/>
    </location>
</feature>
<reference evidence="12 13" key="1">
    <citation type="submission" date="2021-01" db="EMBL/GenBank/DDBJ databases">
        <title>Genome seq and assembly of Devosia sp. G19.</title>
        <authorList>
            <person name="Chhetri G."/>
        </authorList>
    </citation>
    <scope>NUCLEOTIDE SEQUENCE [LARGE SCALE GENOMIC DNA]</scope>
    <source>
        <strain evidence="12 13">G19</strain>
    </source>
</reference>
<accession>A0ABX7BYQ8</accession>
<feature type="transmembrane region" description="Helical" evidence="9">
    <location>
        <begin position="166"/>
        <end position="186"/>
    </location>
</feature>
<dbReference type="PANTHER" id="PTHR24221:SF261">
    <property type="entry name" value="GLUTATHIONE_L-CYSTEINE TRANSPORT SYSTEM ATP-BINDING_PERMEASE PROTEIN CYDD"/>
    <property type="match status" value="1"/>
</dbReference>
<dbReference type="InterPro" id="IPR003439">
    <property type="entry name" value="ABC_transporter-like_ATP-bd"/>
</dbReference>
<feature type="transmembrane region" description="Helical" evidence="9">
    <location>
        <begin position="139"/>
        <end position="160"/>
    </location>
</feature>
<dbReference type="InterPro" id="IPR036640">
    <property type="entry name" value="ABC1_TM_sf"/>
</dbReference>
<feature type="transmembrane region" description="Helical" evidence="9">
    <location>
        <begin position="21"/>
        <end position="42"/>
    </location>
</feature>
<name>A0ABX7BYQ8_9HYPH</name>
<evidence type="ECO:0000256" key="1">
    <source>
        <dbReference type="ARBA" id="ARBA00004651"/>
    </source>
</evidence>
<feature type="domain" description="ABC transmembrane type-1" evidence="11">
    <location>
        <begin position="24"/>
        <end position="313"/>
    </location>
</feature>
<protein>
    <submittedName>
        <fullName evidence="12">Thiol reductant ABC exporter subunit CydD</fullName>
    </submittedName>
</protein>
<comment type="subcellular location">
    <subcellularLocation>
        <location evidence="1">Cell membrane</location>
        <topology evidence="1">Multi-pass membrane protein</topology>
    </subcellularLocation>
</comment>
<dbReference type="InterPro" id="IPR027417">
    <property type="entry name" value="P-loop_NTPase"/>
</dbReference>
<evidence type="ECO:0000256" key="8">
    <source>
        <dbReference type="SAM" id="MobiDB-lite"/>
    </source>
</evidence>
<dbReference type="Proteomes" id="UP000595460">
    <property type="component" value="Chromosome"/>
</dbReference>
<organism evidence="12 13">
    <name type="scientific">Devosia oryziradicis</name>
    <dbReference type="NCBI Taxonomy" id="2801335"/>
    <lineage>
        <taxon>Bacteria</taxon>
        <taxon>Pseudomonadati</taxon>
        <taxon>Pseudomonadota</taxon>
        <taxon>Alphaproteobacteria</taxon>
        <taxon>Hyphomicrobiales</taxon>
        <taxon>Devosiaceae</taxon>
        <taxon>Devosia</taxon>
    </lineage>
</organism>
<feature type="transmembrane region" description="Helical" evidence="9">
    <location>
        <begin position="244"/>
        <end position="266"/>
    </location>
</feature>
<dbReference type="EMBL" id="CP068047">
    <property type="protein sequence ID" value="QQR35727.1"/>
    <property type="molecule type" value="Genomic_DNA"/>
</dbReference>
<evidence type="ECO:0000259" key="10">
    <source>
        <dbReference type="PROSITE" id="PS50893"/>
    </source>
</evidence>
<evidence type="ECO:0000256" key="2">
    <source>
        <dbReference type="ARBA" id="ARBA00005417"/>
    </source>
</evidence>
<evidence type="ECO:0000256" key="3">
    <source>
        <dbReference type="ARBA" id="ARBA00022692"/>
    </source>
</evidence>
<dbReference type="CDD" id="cd18584">
    <property type="entry name" value="ABC_6TM_AarD_CydD"/>
    <property type="match status" value="1"/>
</dbReference>
<dbReference type="CDD" id="cd03228">
    <property type="entry name" value="ABCC_MRP_Like"/>
    <property type="match status" value="1"/>
</dbReference>
<dbReference type="InterPro" id="IPR014216">
    <property type="entry name" value="ABC_transptr_CydD"/>
</dbReference>
<dbReference type="InterPro" id="IPR039421">
    <property type="entry name" value="Type_1_exporter"/>
</dbReference>
<evidence type="ECO:0000313" key="13">
    <source>
        <dbReference type="Proteomes" id="UP000595460"/>
    </source>
</evidence>
<dbReference type="Gene3D" id="3.40.50.300">
    <property type="entry name" value="P-loop containing nucleotide triphosphate hydrolases"/>
    <property type="match status" value="1"/>
</dbReference>
<dbReference type="PROSITE" id="PS00211">
    <property type="entry name" value="ABC_TRANSPORTER_1"/>
    <property type="match status" value="1"/>
</dbReference>
<dbReference type="RefSeq" id="WP_201655918.1">
    <property type="nucleotide sequence ID" value="NZ_CP068047.1"/>
</dbReference>